<organism evidence="16 17">
    <name type="scientific">Butyricicoccus pullicaecorum</name>
    <dbReference type="NCBI Taxonomy" id="501571"/>
    <lineage>
        <taxon>Bacteria</taxon>
        <taxon>Bacillati</taxon>
        <taxon>Bacillota</taxon>
        <taxon>Clostridia</taxon>
        <taxon>Eubacteriales</taxon>
        <taxon>Butyricicoccaceae</taxon>
        <taxon>Butyricicoccus</taxon>
    </lineage>
</organism>
<evidence type="ECO:0000256" key="3">
    <source>
        <dbReference type="ARBA" id="ARBA00012966"/>
    </source>
</evidence>
<comment type="cofactor">
    <cofactor evidence="1">
        <name>Mg(2+)</name>
        <dbReference type="ChEBI" id="CHEBI:18420"/>
    </cofactor>
</comment>
<dbReference type="Gene3D" id="3.30.70.141">
    <property type="entry name" value="Nucleoside diphosphate kinase-like domain"/>
    <property type="match status" value="1"/>
</dbReference>
<dbReference type="FunFam" id="3.30.70.141:FF:000003">
    <property type="entry name" value="Nucleoside diphosphate kinase"/>
    <property type="match status" value="1"/>
</dbReference>
<evidence type="ECO:0000256" key="10">
    <source>
        <dbReference type="ARBA" id="ARBA00022842"/>
    </source>
</evidence>
<feature type="binding site" evidence="12">
    <location>
        <position position="104"/>
    </location>
    <ligand>
        <name>ATP</name>
        <dbReference type="ChEBI" id="CHEBI:30616"/>
    </ligand>
</feature>
<evidence type="ECO:0000256" key="7">
    <source>
        <dbReference type="ARBA" id="ARBA00022741"/>
    </source>
</evidence>
<dbReference type="SUPFAM" id="SSF54919">
    <property type="entry name" value="Nucleoside diphosphate kinase, NDK"/>
    <property type="match status" value="1"/>
</dbReference>
<dbReference type="PROSITE" id="PS51374">
    <property type="entry name" value="NDPK_LIKE"/>
    <property type="match status" value="1"/>
</dbReference>
<evidence type="ECO:0000256" key="8">
    <source>
        <dbReference type="ARBA" id="ARBA00022777"/>
    </source>
</evidence>
<dbReference type="GO" id="GO:0006241">
    <property type="term" value="P:CTP biosynthetic process"/>
    <property type="evidence" value="ECO:0007669"/>
    <property type="project" value="InterPro"/>
</dbReference>
<evidence type="ECO:0000256" key="6">
    <source>
        <dbReference type="ARBA" id="ARBA00022723"/>
    </source>
</evidence>
<comment type="caution">
    <text evidence="16">The sequence shown here is derived from an EMBL/GenBank/DDBJ whole genome shotgun (WGS) entry which is preliminary data.</text>
</comment>
<evidence type="ECO:0000256" key="13">
    <source>
        <dbReference type="RuleBase" id="RU004011"/>
    </source>
</evidence>
<dbReference type="InterPro" id="IPR034907">
    <property type="entry name" value="NDK-like_dom"/>
</dbReference>
<evidence type="ECO:0000256" key="11">
    <source>
        <dbReference type="ARBA" id="ARBA00023080"/>
    </source>
</evidence>
<comment type="catalytic activity">
    <reaction evidence="14">
        <text>a 2'-deoxyribonucleoside 5'-diphosphate + ATP = a 2'-deoxyribonucleoside 5'-triphosphate + ADP</text>
        <dbReference type="Rhea" id="RHEA:44640"/>
        <dbReference type="ChEBI" id="CHEBI:30616"/>
        <dbReference type="ChEBI" id="CHEBI:61560"/>
        <dbReference type="ChEBI" id="CHEBI:73316"/>
        <dbReference type="ChEBI" id="CHEBI:456216"/>
        <dbReference type="EC" id="2.7.4.6"/>
    </reaction>
</comment>
<protein>
    <recommendedName>
        <fullName evidence="4 14">Nucleoside diphosphate kinase</fullName>
        <ecNumber evidence="3 14">2.7.4.6</ecNumber>
    </recommendedName>
</protein>
<dbReference type="Pfam" id="PF00334">
    <property type="entry name" value="NDK"/>
    <property type="match status" value="1"/>
</dbReference>
<evidence type="ECO:0000313" key="17">
    <source>
        <dbReference type="Proteomes" id="UP000195897"/>
    </source>
</evidence>
<dbReference type="InterPro" id="IPR036850">
    <property type="entry name" value="NDK-like_dom_sf"/>
</dbReference>
<feature type="binding site" evidence="12">
    <location>
        <position position="87"/>
    </location>
    <ligand>
        <name>ATP</name>
        <dbReference type="ChEBI" id="CHEBI:30616"/>
    </ligand>
</feature>
<dbReference type="PROSITE" id="PS00469">
    <property type="entry name" value="NDPK"/>
    <property type="match status" value="1"/>
</dbReference>
<dbReference type="PANTHER" id="PTHR11349">
    <property type="entry name" value="NUCLEOSIDE DIPHOSPHATE KINASE"/>
    <property type="match status" value="1"/>
</dbReference>
<feature type="binding site" evidence="12">
    <location>
        <position position="59"/>
    </location>
    <ligand>
        <name>ATP</name>
        <dbReference type="ChEBI" id="CHEBI:30616"/>
    </ligand>
</feature>
<keyword evidence="11" id="KW-0546">Nucleotide metabolism</keyword>
<keyword evidence="7 14" id="KW-0547">Nucleotide-binding</keyword>
<feature type="binding site" evidence="12">
    <location>
        <position position="93"/>
    </location>
    <ligand>
        <name>ATP</name>
        <dbReference type="ChEBI" id="CHEBI:30616"/>
    </ligand>
</feature>
<dbReference type="GO" id="GO:0004550">
    <property type="term" value="F:nucleoside diphosphate kinase activity"/>
    <property type="evidence" value="ECO:0007669"/>
    <property type="project" value="UniProtKB-EC"/>
</dbReference>
<feature type="domain" description="Nucleoside diphosphate kinase-like" evidence="15">
    <location>
        <begin position="3"/>
        <end position="134"/>
    </location>
</feature>
<dbReference type="PRINTS" id="PR01243">
    <property type="entry name" value="NUCDPKINASE"/>
</dbReference>
<dbReference type="NCBIfam" id="NF001908">
    <property type="entry name" value="PRK00668.1"/>
    <property type="match status" value="1"/>
</dbReference>
<dbReference type="EC" id="2.7.4.6" evidence="3 14"/>
<dbReference type="GO" id="GO:0006183">
    <property type="term" value="P:GTP biosynthetic process"/>
    <property type="evidence" value="ECO:0007669"/>
    <property type="project" value="InterPro"/>
</dbReference>
<evidence type="ECO:0000256" key="2">
    <source>
        <dbReference type="ARBA" id="ARBA00008142"/>
    </source>
</evidence>
<evidence type="ECO:0000313" key="16">
    <source>
        <dbReference type="EMBL" id="OUP52699.1"/>
    </source>
</evidence>
<keyword evidence="10" id="KW-0460">Magnesium</keyword>
<keyword evidence="9 14" id="KW-0067">ATP-binding</keyword>
<dbReference type="CDD" id="cd04413">
    <property type="entry name" value="NDPk_I"/>
    <property type="match status" value="1"/>
</dbReference>
<proteinExistence type="inferred from homology"/>
<dbReference type="InterPro" id="IPR023005">
    <property type="entry name" value="Nucleoside_diP_kinase_AS"/>
</dbReference>
<dbReference type="GO" id="GO:0046872">
    <property type="term" value="F:metal ion binding"/>
    <property type="evidence" value="ECO:0007669"/>
    <property type="project" value="UniProtKB-KW"/>
</dbReference>
<comment type="similarity">
    <text evidence="2 12 13">Belongs to the NDK family.</text>
</comment>
<name>A0A1Y4LB23_9FIRM</name>
<evidence type="ECO:0000256" key="4">
    <source>
        <dbReference type="ARBA" id="ARBA00017632"/>
    </source>
</evidence>
<evidence type="ECO:0000256" key="12">
    <source>
        <dbReference type="PROSITE-ProRule" id="PRU00706"/>
    </source>
</evidence>
<dbReference type="InterPro" id="IPR001564">
    <property type="entry name" value="Nucleoside_diP_kinase"/>
</dbReference>
<keyword evidence="6" id="KW-0479">Metal-binding</keyword>
<feature type="binding site" evidence="12">
    <location>
        <position position="11"/>
    </location>
    <ligand>
        <name>ATP</name>
        <dbReference type="ChEBI" id="CHEBI:30616"/>
    </ligand>
</feature>
<reference evidence="17" key="1">
    <citation type="submission" date="2017-04" db="EMBL/GenBank/DDBJ databases">
        <title>Function of individual gut microbiota members based on whole genome sequencing of pure cultures obtained from chicken caecum.</title>
        <authorList>
            <person name="Medvecky M."/>
            <person name="Cejkova D."/>
            <person name="Polansky O."/>
            <person name="Karasova D."/>
            <person name="Kubasova T."/>
            <person name="Cizek A."/>
            <person name="Rychlik I."/>
        </authorList>
    </citation>
    <scope>NUCLEOTIDE SEQUENCE [LARGE SCALE GENOMIC DNA]</scope>
    <source>
        <strain evidence="17">An180</strain>
    </source>
</reference>
<dbReference type="EMBL" id="NFKK01000008">
    <property type="protein sequence ID" value="OUP52699.1"/>
    <property type="molecule type" value="Genomic_DNA"/>
</dbReference>
<feature type="active site" description="Pros-phosphohistidine intermediate" evidence="12">
    <location>
        <position position="117"/>
    </location>
</feature>
<gene>
    <name evidence="16" type="ORF">B5F17_08320</name>
</gene>
<accession>A0A1Y4LB23</accession>
<evidence type="ECO:0000256" key="5">
    <source>
        <dbReference type="ARBA" id="ARBA00022679"/>
    </source>
</evidence>
<dbReference type="SMART" id="SM00562">
    <property type="entry name" value="NDK"/>
    <property type="match status" value="1"/>
</dbReference>
<dbReference type="Proteomes" id="UP000195897">
    <property type="component" value="Unassembled WGS sequence"/>
</dbReference>
<feature type="binding site" evidence="12">
    <location>
        <position position="114"/>
    </location>
    <ligand>
        <name>ATP</name>
        <dbReference type="ChEBI" id="CHEBI:30616"/>
    </ligand>
</feature>
<sequence>MARERTYIMLKPDALERGLIGEILSRIERKGYRIEQMKMITLDEPILREHYAHIVDQPFFPDTVAYMTRGPVLAMVVEGENAVRGMRILMGATKFEDAAAGTIRGDFGHCTTENLIHGSDSVENAQIEIKRFFG</sequence>
<evidence type="ECO:0000256" key="9">
    <source>
        <dbReference type="ARBA" id="ARBA00022840"/>
    </source>
</evidence>
<keyword evidence="8 14" id="KW-0418">Kinase</keyword>
<dbReference type="AlphaFoldDB" id="A0A1Y4LB23"/>
<dbReference type="GO" id="GO:0005524">
    <property type="term" value="F:ATP binding"/>
    <property type="evidence" value="ECO:0007669"/>
    <property type="project" value="UniProtKB-KW"/>
</dbReference>
<dbReference type="RefSeq" id="WP_016147773.1">
    <property type="nucleotide sequence ID" value="NZ_CABKSA010000001.1"/>
</dbReference>
<dbReference type="GO" id="GO:0006228">
    <property type="term" value="P:UTP biosynthetic process"/>
    <property type="evidence" value="ECO:0007669"/>
    <property type="project" value="InterPro"/>
</dbReference>
<evidence type="ECO:0000256" key="14">
    <source>
        <dbReference type="RuleBase" id="RU004013"/>
    </source>
</evidence>
<evidence type="ECO:0000256" key="1">
    <source>
        <dbReference type="ARBA" id="ARBA00001946"/>
    </source>
</evidence>
<evidence type="ECO:0000259" key="15">
    <source>
        <dbReference type="SMART" id="SM00562"/>
    </source>
</evidence>
<keyword evidence="5 14" id="KW-0808">Transferase</keyword>